<gene>
    <name evidence="9" type="ORF">EC844_11179</name>
</gene>
<comment type="subcellular location">
    <subcellularLocation>
        <location evidence="1">Cell membrane</location>
        <topology evidence="1">Single-pass membrane protein</topology>
    </subcellularLocation>
    <subcellularLocation>
        <location evidence="7">Cell membrane</location>
        <topology evidence="7">Single-pass type II membrane protein</topology>
    </subcellularLocation>
</comment>
<name>A0A4R1XT78_ACICA</name>
<evidence type="ECO:0000313" key="9">
    <source>
        <dbReference type="EMBL" id="TCM66789.1"/>
    </source>
</evidence>
<evidence type="ECO:0000256" key="3">
    <source>
        <dbReference type="ARBA" id="ARBA00022475"/>
    </source>
</evidence>
<dbReference type="GO" id="GO:0015031">
    <property type="term" value="P:protein transport"/>
    <property type="evidence" value="ECO:0007669"/>
    <property type="project" value="UniProtKB-KW"/>
</dbReference>
<keyword evidence="4 7" id="KW-0812">Transmembrane</keyword>
<evidence type="ECO:0000256" key="8">
    <source>
        <dbReference type="SAM" id="Phobius"/>
    </source>
</evidence>
<dbReference type="OrthoDB" id="8687098at2"/>
<comment type="caution">
    <text evidence="9">The sequence shown here is derived from an EMBL/GenBank/DDBJ whole genome shotgun (WGS) entry which is preliminary data.</text>
</comment>
<evidence type="ECO:0000256" key="7">
    <source>
        <dbReference type="RuleBase" id="RU003879"/>
    </source>
</evidence>
<dbReference type="Gene3D" id="3.30.420.270">
    <property type="match status" value="1"/>
</dbReference>
<feature type="transmembrane region" description="Helical" evidence="8">
    <location>
        <begin position="21"/>
        <end position="38"/>
    </location>
</feature>
<comment type="similarity">
    <text evidence="2 7">Belongs to the ExbD/TolR family.</text>
</comment>
<evidence type="ECO:0000256" key="1">
    <source>
        <dbReference type="ARBA" id="ARBA00004162"/>
    </source>
</evidence>
<dbReference type="Proteomes" id="UP000294963">
    <property type="component" value="Unassembled WGS sequence"/>
</dbReference>
<dbReference type="PANTHER" id="PTHR30558">
    <property type="entry name" value="EXBD MEMBRANE COMPONENT OF PMF-DRIVEN MACROMOLECULE IMPORT SYSTEM"/>
    <property type="match status" value="1"/>
</dbReference>
<evidence type="ECO:0000256" key="6">
    <source>
        <dbReference type="ARBA" id="ARBA00023136"/>
    </source>
</evidence>
<dbReference type="EMBL" id="SLVJ01000011">
    <property type="protein sequence ID" value="TCM66789.1"/>
    <property type="molecule type" value="Genomic_DNA"/>
</dbReference>
<evidence type="ECO:0000256" key="4">
    <source>
        <dbReference type="ARBA" id="ARBA00022692"/>
    </source>
</evidence>
<dbReference type="InterPro" id="IPR003400">
    <property type="entry name" value="ExbD"/>
</dbReference>
<keyword evidence="7" id="KW-0653">Protein transport</keyword>
<keyword evidence="3" id="KW-1003">Cell membrane</keyword>
<organism evidence="9 10">
    <name type="scientific">Acinetobacter calcoaceticus</name>
    <dbReference type="NCBI Taxonomy" id="471"/>
    <lineage>
        <taxon>Bacteria</taxon>
        <taxon>Pseudomonadati</taxon>
        <taxon>Pseudomonadota</taxon>
        <taxon>Gammaproteobacteria</taxon>
        <taxon>Moraxellales</taxon>
        <taxon>Moraxellaceae</taxon>
        <taxon>Acinetobacter</taxon>
        <taxon>Acinetobacter calcoaceticus/baumannii complex</taxon>
    </lineage>
</organism>
<keyword evidence="10" id="KW-1185">Reference proteome</keyword>
<proteinExistence type="inferred from homology"/>
<sequence>MTMNSAPKQEEVMLEVNMTPLIDVMLVLIIMFIITIPIQNDAVNINMPTQAQTMTDQPPEVVQISIQSDGGILWNSERLQDSAELEQRLKLVAAKTEQDQVQIRPESQTAYKDLVMVMAAAQRLGVKNMGIVQPQG</sequence>
<keyword evidence="7" id="KW-0813">Transport</keyword>
<evidence type="ECO:0000313" key="10">
    <source>
        <dbReference type="Proteomes" id="UP000294963"/>
    </source>
</evidence>
<keyword evidence="5 8" id="KW-1133">Transmembrane helix</keyword>
<protein>
    <submittedName>
        <fullName evidence="9">Outer membrane transport energization protein ExbD</fullName>
    </submittedName>
</protein>
<evidence type="ECO:0000256" key="5">
    <source>
        <dbReference type="ARBA" id="ARBA00022989"/>
    </source>
</evidence>
<dbReference type="AlphaFoldDB" id="A0A4R1XT78"/>
<reference evidence="9 10" key="1">
    <citation type="submission" date="2019-03" db="EMBL/GenBank/DDBJ databases">
        <title>Genomic analyses of the natural microbiome of Caenorhabditis elegans.</title>
        <authorList>
            <person name="Samuel B."/>
        </authorList>
    </citation>
    <scope>NUCLEOTIDE SEQUENCE [LARGE SCALE GENOMIC DNA]</scope>
    <source>
        <strain evidence="9 10">JUb89</strain>
    </source>
</reference>
<accession>A0A4R1XT78</accession>
<evidence type="ECO:0000256" key="2">
    <source>
        <dbReference type="ARBA" id="ARBA00005811"/>
    </source>
</evidence>
<dbReference type="GO" id="GO:0005886">
    <property type="term" value="C:plasma membrane"/>
    <property type="evidence" value="ECO:0007669"/>
    <property type="project" value="UniProtKB-SubCell"/>
</dbReference>
<dbReference type="GO" id="GO:0022857">
    <property type="term" value="F:transmembrane transporter activity"/>
    <property type="evidence" value="ECO:0007669"/>
    <property type="project" value="InterPro"/>
</dbReference>
<keyword evidence="6 8" id="KW-0472">Membrane</keyword>
<dbReference type="Pfam" id="PF02472">
    <property type="entry name" value="ExbD"/>
    <property type="match status" value="1"/>
</dbReference>
<dbReference type="PANTHER" id="PTHR30558:SF7">
    <property type="entry name" value="TOL-PAL SYSTEM PROTEIN TOLR"/>
    <property type="match status" value="1"/>
</dbReference>